<sequence>MNLEQYKNILKSEGYKLTSQRKAILETMFEHHNEHLSCEDIFSLVSKENLDIGIATIYRSLQLFEKLNIVYKLNFDDGFSRYELNFGTEEHHHHHLICLKCGKVLEVKLDLLESLEKEIEKDGNFKIEDHNVKFYGYCKECQ</sequence>
<dbReference type="PANTHER" id="PTHR33202">
    <property type="entry name" value="ZINC UPTAKE REGULATION PROTEIN"/>
    <property type="match status" value="1"/>
</dbReference>
<protein>
    <submittedName>
        <fullName evidence="10">Transcriptional repressor</fullName>
    </submittedName>
</protein>
<keyword evidence="4 8" id="KW-0862">Zinc</keyword>
<evidence type="ECO:0000256" key="8">
    <source>
        <dbReference type="PIRSR" id="PIRSR602481-1"/>
    </source>
</evidence>
<feature type="binding site" evidence="9">
    <location>
        <position position="130"/>
    </location>
    <ligand>
        <name>Fe cation</name>
        <dbReference type="ChEBI" id="CHEBI:24875"/>
    </ligand>
</feature>
<keyword evidence="11" id="KW-1185">Reference proteome</keyword>
<dbReference type="EMBL" id="JACRTK010000002">
    <property type="protein sequence ID" value="MBC8590668.1"/>
    <property type="molecule type" value="Genomic_DNA"/>
</dbReference>
<evidence type="ECO:0000313" key="10">
    <source>
        <dbReference type="EMBL" id="MBC8590668.1"/>
    </source>
</evidence>
<keyword evidence="7" id="KW-0804">Transcription</keyword>
<dbReference type="InterPro" id="IPR043135">
    <property type="entry name" value="Fur_C"/>
</dbReference>
<dbReference type="GO" id="GO:0000976">
    <property type="term" value="F:transcription cis-regulatory region binding"/>
    <property type="evidence" value="ECO:0007669"/>
    <property type="project" value="TreeGrafter"/>
</dbReference>
<evidence type="ECO:0000256" key="1">
    <source>
        <dbReference type="ARBA" id="ARBA00007957"/>
    </source>
</evidence>
<keyword evidence="5" id="KW-0805">Transcription regulation</keyword>
<dbReference type="Gene3D" id="3.30.1490.190">
    <property type="match status" value="1"/>
</dbReference>
<gene>
    <name evidence="10" type="ORF">H8689_05920</name>
</gene>
<dbReference type="FunFam" id="1.10.10.10:FF:000051">
    <property type="entry name" value="Fur family transcriptional regulator"/>
    <property type="match status" value="1"/>
</dbReference>
<dbReference type="GO" id="GO:1900376">
    <property type="term" value="P:regulation of secondary metabolite biosynthetic process"/>
    <property type="evidence" value="ECO:0007669"/>
    <property type="project" value="TreeGrafter"/>
</dbReference>
<dbReference type="Proteomes" id="UP000601522">
    <property type="component" value="Unassembled WGS sequence"/>
</dbReference>
<dbReference type="PANTHER" id="PTHR33202:SF7">
    <property type="entry name" value="FERRIC UPTAKE REGULATION PROTEIN"/>
    <property type="match status" value="1"/>
</dbReference>
<evidence type="ECO:0000256" key="4">
    <source>
        <dbReference type="ARBA" id="ARBA00022833"/>
    </source>
</evidence>
<reference evidence="10 11" key="1">
    <citation type="submission" date="2020-08" db="EMBL/GenBank/DDBJ databases">
        <title>Genome public.</title>
        <authorList>
            <person name="Liu C."/>
            <person name="Sun Q."/>
        </authorList>
    </citation>
    <scope>NUCLEOTIDE SEQUENCE [LARGE SCALE GENOMIC DNA]</scope>
    <source>
        <strain evidence="10 11">NSJ-26</strain>
    </source>
</reference>
<organism evidence="10 11">
    <name type="scientific">Wansuia hejianensis</name>
    <dbReference type="NCBI Taxonomy" id="2763667"/>
    <lineage>
        <taxon>Bacteria</taxon>
        <taxon>Bacillati</taxon>
        <taxon>Bacillota</taxon>
        <taxon>Clostridia</taxon>
        <taxon>Lachnospirales</taxon>
        <taxon>Lachnospiraceae</taxon>
        <taxon>Wansuia</taxon>
    </lineage>
</organism>
<keyword evidence="6" id="KW-0238">DNA-binding</keyword>
<feature type="binding site" evidence="9">
    <location>
        <position position="113"/>
    </location>
    <ligand>
        <name>Fe cation</name>
        <dbReference type="ChEBI" id="CHEBI:24875"/>
    </ligand>
</feature>
<evidence type="ECO:0000256" key="7">
    <source>
        <dbReference type="ARBA" id="ARBA00023163"/>
    </source>
</evidence>
<comment type="similarity">
    <text evidence="1">Belongs to the Fur family.</text>
</comment>
<dbReference type="InterPro" id="IPR036388">
    <property type="entry name" value="WH-like_DNA-bd_sf"/>
</dbReference>
<keyword evidence="3 8" id="KW-0479">Metal-binding</keyword>
<name>A0A926ING4_9FIRM</name>
<comment type="cofactor">
    <cofactor evidence="8">
        <name>Zn(2+)</name>
        <dbReference type="ChEBI" id="CHEBI:29105"/>
    </cofactor>
    <text evidence="8">Binds 1 zinc ion per subunit.</text>
</comment>
<dbReference type="SUPFAM" id="SSF46785">
    <property type="entry name" value="Winged helix' DNA-binding domain"/>
    <property type="match status" value="1"/>
</dbReference>
<accession>A0A926ING4</accession>
<dbReference type="Pfam" id="PF01475">
    <property type="entry name" value="FUR"/>
    <property type="match status" value="1"/>
</dbReference>
<evidence type="ECO:0000256" key="9">
    <source>
        <dbReference type="PIRSR" id="PIRSR602481-2"/>
    </source>
</evidence>
<comment type="caution">
    <text evidence="10">The sequence shown here is derived from an EMBL/GenBank/DDBJ whole genome shotgun (WGS) entry which is preliminary data.</text>
</comment>
<feature type="binding site" evidence="8">
    <location>
        <position position="138"/>
    </location>
    <ligand>
        <name>Zn(2+)</name>
        <dbReference type="ChEBI" id="CHEBI:29105"/>
    </ligand>
</feature>
<evidence type="ECO:0000256" key="5">
    <source>
        <dbReference type="ARBA" id="ARBA00023015"/>
    </source>
</evidence>
<proteinExistence type="inferred from homology"/>
<comment type="cofactor">
    <cofactor evidence="9">
        <name>Mn(2+)</name>
        <dbReference type="ChEBI" id="CHEBI:29035"/>
    </cofactor>
    <cofactor evidence="9">
        <name>Fe(2+)</name>
        <dbReference type="ChEBI" id="CHEBI:29033"/>
    </cofactor>
    <text evidence="9">Binds 1 Mn(2+) or Fe(2+) ion per subunit.</text>
</comment>
<evidence type="ECO:0000256" key="6">
    <source>
        <dbReference type="ARBA" id="ARBA00023125"/>
    </source>
</evidence>
<keyword evidence="9" id="KW-0408">Iron</keyword>
<evidence type="ECO:0000313" key="11">
    <source>
        <dbReference type="Proteomes" id="UP000601522"/>
    </source>
</evidence>
<dbReference type="GO" id="GO:0008270">
    <property type="term" value="F:zinc ion binding"/>
    <property type="evidence" value="ECO:0007669"/>
    <property type="project" value="TreeGrafter"/>
</dbReference>
<keyword evidence="2" id="KW-0678">Repressor</keyword>
<dbReference type="CDD" id="cd07153">
    <property type="entry name" value="Fur_like"/>
    <property type="match status" value="1"/>
</dbReference>
<dbReference type="AlphaFoldDB" id="A0A926ING4"/>
<dbReference type="GO" id="GO:0045892">
    <property type="term" value="P:negative regulation of DNA-templated transcription"/>
    <property type="evidence" value="ECO:0007669"/>
    <property type="project" value="TreeGrafter"/>
</dbReference>
<feature type="binding site" evidence="8">
    <location>
        <position position="98"/>
    </location>
    <ligand>
        <name>Zn(2+)</name>
        <dbReference type="ChEBI" id="CHEBI:29105"/>
    </ligand>
</feature>
<dbReference type="GO" id="GO:0003700">
    <property type="term" value="F:DNA-binding transcription factor activity"/>
    <property type="evidence" value="ECO:0007669"/>
    <property type="project" value="InterPro"/>
</dbReference>
<dbReference type="Gene3D" id="1.10.10.10">
    <property type="entry name" value="Winged helix-like DNA-binding domain superfamily/Winged helix DNA-binding domain"/>
    <property type="match status" value="1"/>
</dbReference>
<feature type="binding site" evidence="8">
    <location>
        <position position="101"/>
    </location>
    <ligand>
        <name>Zn(2+)</name>
        <dbReference type="ChEBI" id="CHEBI:29105"/>
    </ligand>
</feature>
<feature type="binding site" evidence="8">
    <location>
        <position position="141"/>
    </location>
    <ligand>
        <name>Zn(2+)</name>
        <dbReference type="ChEBI" id="CHEBI:29105"/>
    </ligand>
</feature>
<evidence type="ECO:0000256" key="3">
    <source>
        <dbReference type="ARBA" id="ARBA00022723"/>
    </source>
</evidence>
<evidence type="ECO:0000256" key="2">
    <source>
        <dbReference type="ARBA" id="ARBA00022491"/>
    </source>
</evidence>
<dbReference type="InterPro" id="IPR002481">
    <property type="entry name" value="FUR"/>
</dbReference>
<dbReference type="InterPro" id="IPR036390">
    <property type="entry name" value="WH_DNA-bd_sf"/>
</dbReference>
<feature type="binding site" evidence="9">
    <location>
        <position position="92"/>
    </location>
    <ligand>
        <name>Fe cation</name>
        <dbReference type="ChEBI" id="CHEBI:24875"/>
    </ligand>
</feature>